<dbReference type="Gene3D" id="3.40.30.10">
    <property type="entry name" value="Glutaredoxin"/>
    <property type="match status" value="1"/>
</dbReference>
<dbReference type="EMBL" id="CP012040">
    <property type="protein sequence ID" value="AKP50526.1"/>
    <property type="molecule type" value="Genomic_DNA"/>
</dbReference>
<accession>A0A0H4P7V5</accession>
<dbReference type="KEGG" id="camu:CA2015_1074"/>
<organism evidence="2 3">
    <name type="scientific">Cyclobacterium amurskyense</name>
    <dbReference type="NCBI Taxonomy" id="320787"/>
    <lineage>
        <taxon>Bacteria</taxon>
        <taxon>Pseudomonadati</taxon>
        <taxon>Bacteroidota</taxon>
        <taxon>Cytophagia</taxon>
        <taxon>Cytophagales</taxon>
        <taxon>Cyclobacteriaceae</taxon>
        <taxon>Cyclobacterium</taxon>
    </lineage>
</organism>
<gene>
    <name evidence="2" type="ORF">CA2015_1074</name>
</gene>
<keyword evidence="3" id="KW-1185">Reference proteome</keyword>
<name>A0A0H4P7V5_9BACT</name>
<evidence type="ECO:0000259" key="1">
    <source>
        <dbReference type="Pfam" id="PF00462"/>
    </source>
</evidence>
<dbReference type="InterPro" id="IPR002109">
    <property type="entry name" value="Glutaredoxin"/>
</dbReference>
<dbReference type="OrthoDB" id="9795531at2"/>
<reference evidence="2 3" key="1">
    <citation type="submission" date="2015-07" db="EMBL/GenBank/DDBJ databases">
        <authorList>
            <person name="Kim K.M."/>
        </authorList>
    </citation>
    <scope>NUCLEOTIDE SEQUENCE [LARGE SCALE GENOMIC DNA]</scope>
    <source>
        <strain evidence="2 3">KCTC 12363</strain>
    </source>
</reference>
<evidence type="ECO:0000313" key="2">
    <source>
        <dbReference type="EMBL" id="AKP50526.1"/>
    </source>
</evidence>
<dbReference type="AlphaFoldDB" id="A0A0H4P7V5"/>
<proteinExistence type="predicted"/>
<dbReference type="InterPro" id="IPR036249">
    <property type="entry name" value="Thioredoxin-like_sf"/>
</dbReference>
<sequence>MKNLFLIIVIVISLGCKHQAGNKIIIYGSEKCNHCIQLKDDLDSAGMQYTFYDLDVNREKELEMINKLKKHKIRGNVSIPVLDLNGKQLIIGADFKKLQRVLKSIK</sequence>
<dbReference type="SUPFAM" id="SSF52833">
    <property type="entry name" value="Thioredoxin-like"/>
    <property type="match status" value="1"/>
</dbReference>
<feature type="domain" description="Glutaredoxin" evidence="1">
    <location>
        <begin position="24"/>
        <end position="87"/>
    </location>
</feature>
<dbReference type="STRING" id="320787.CA2015_1074"/>
<dbReference type="Pfam" id="PF00462">
    <property type="entry name" value="Glutaredoxin"/>
    <property type="match status" value="1"/>
</dbReference>
<dbReference type="PROSITE" id="PS51354">
    <property type="entry name" value="GLUTAREDOXIN_2"/>
    <property type="match status" value="1"/>
</dbReference>
<dbReference type="RefSeq" id="WP_048640959.1">
    <property type="nucleotide sequence ID" value="NZ_CP012040.1"/>
</dbReference>
<protein>
    <recommendedName>
        <fullName evidence="1">Glutaredoxin domain-containing protein</fullName>
    </recommendedName>
</protein>
<evidence type="ECO:0000313" key="3">
    <source>
        <dbReference type="Proteomes" id="UP000036520"/>
    </source>
</evidence>
<dbReference type="Proteomes" id="UP000036520">
    <property type="component" value="Chromosome"/>
</dbReference>
<dbReference type="PROSITE" id="PS51257">
    <property type="entry name" value="PROKAR_LIPOPROTEIN"/>
    <property type="match status" value="1"/>
</dbReference>